<comment type="caution">
    <text evidence="2">The sequence shown here is derived from an EMBL/GenBank/DDBJ whole genome shotgun (WGS) entry which is preliminary data.</text>
</comment>
<feature type="transmembrane region" description="Helical" evidence="1">
    <location>
        <begin position="67"/>
        <end position="86"/>
    </location>
</feature>
<evidence type="ECO:0000256" key="1">
    <source>
        <dbReference type="SAM" id="Phobius"/>
    </source>
</evidence>
<dbReference type="Proteomes" id="UP001203687">
    <property type="component" value="Unassembled WGS sequence"/>
</dbReference>
<feature type="transmembrane region" description="Helical" evidence="1">
    <location>
        <begin position="12"/>
        <end position="34"/>
    </location>
</feature>
<name>A0ABT0H558_9FLAO</name>
<feature type="transmembrane region" description="Helical" evidence="1">
    <location>
        <begin position="98"/>
        <end position="116"/>
    </location>
</feature>
<evidence type="ECO:0008006" key="4">
    <source>
        <dbReference type="Google" id="ProtNLM"/>
    </source>
</evidence>
<sequence length="339" mass="38243">MNQPSTLKPNVLAFIIPLVLILSLVLLLNSGVFLANQKSLSTFITIDFIVTIPVIYFLLIRKRNISNLTVVPCLFLCILIASYTIPSVHQDALQIAKTWLIPLVELSVISLIILKVSKAVKIYKMTANEHSDFYDALVETCNSLFPKTVAKLVTNEIALIYYGFFNFKSIPLKPNEFSNYKGSGILSTLGAIIFVVAIEMVTVHMLVSKWSPTLAWILTILSIYSAFQLIGIIRSVPKRPIILANDHLHLRFGMLSETHILHEDIRSIELINSSDYNEQKGTKTLSLLGTLEQCNIKIQLKTPQQLHFIYGKPKTFKTLLLFVDDNQNFKSQLESYISN</sequence>
<feature type="transmembrane region" description="Helical" evidence="1">
    <location>
        <begin position="185"/>
        <end position="207"/>
    </location>
</feature>
<evidence type="ECO:0000313" key="3">
    <source>
        <dbReference type="Proteomes" id="UP001203687"/>
    </source>
</evidence>
<dbReference type="EMBL" id="JALPQF010000002">
    <property type="protein sequence ID" value="MCK8479518.1"/>
    <property type="molecule type" value="Genomic_DNA"/>
</dbReference>
<dbReference type="RefSeq" id="WP_248411825.1">
    <property type="nucleotide sequence ID" value="NZ_JALPQF010000002.1"/>
</dbReference>
<organism evidence="2 3">
    <name type="scientific">Psychroserpens algicola</name>
    <dbReference type="NCBI Taxonomy" id="1719034"/>
    <lineage>
        <taxon>Bacteria</taxon>
        <taxon>Pseudomonadati</taxon>
        <taxon>Bacteroidota</taxon>
        <taxon>Flavobacteriia</taxon>
        <taxon>Flavobacteriales</taxon>
        <taxon>Flavobacteriaceae</taxon>
        <taxon>Psychroserpens</taxon>
    </lineage>
</organism>
<gene>
    <name evidence="2" type="ORF">MUY34_02735</name>
</gene>
<keyword evidence="1" id="KW-0472">Membrane</keyword>
<keyword evidence="3" id="KW-1185">Reference proteome</keyword>
<protein>
    <recommendedName>
        <fullName evidence="4">Beta-carotene 15,15'-monooxygenase</fullName>
    </recommendedName>
</protein>
<feature type="transmembrane region" description="Helical" evidence="1">
    <location>
        <begin position="213"/>
        <end position="233"/>
    </location>
</feature>
<evidence type="ECO:0000313" key="2">
    <source>
        <dbReference type="EMBL" id="MCK8479518.1"/>
    </source>
</evidence>
<reference evidence="2" key="1">
    <citation type="submission" date="2022-04" db="EMBL/GenBank/DDBJ databases">
        <authorList>
            <person name="Ren T."/>
        </authorList>
    </citation>
    <scope>NUCLEOTIDE SEQUENCE</scope>
    <source>
        <strain evidence="2">F63249</strain>
    </source>
</reference>
<proteinExistence type="predicted"/>
<keyword evidence="1" id="KW-0812">Transmembrane</keyword>
<feature type="transmembrane region" description="Helical" evidence="1">
    <location>
        <begin position="40"/>
        <end position="60"/>
    </location>
</feature>
<keyword evidence="1" id="KW-1133">Transmembrane helix</keyword>
<accession>A0ABT0H558</accession>